<evidence type="ECO:0000256" key="3">
    <source>
        <dbReference type="PROSITE-ProRule" id="PRU00493"/>
    </source>
</evidence>
<organism evidence="6 7">
    <name type="scientific">Abyssobacteria bacterium (strain SURF_5)</name>
    <dbReference type="NCBI Taxonomy" id="2093360"/>
    <lineage>
        <taxon>Bacteria</taxon>
        <taxon>Pseudomonadati</taxon>
        <taxon>Candidatus Hydrogenedentota</taxon>
        <taxon>Candidatus Abyssobacteria</taxon>
    </lineage>
</organism>
<accession>A0A3A4NVM4</accession>
<dbReference type="InterPro" id="IPR051215">
    <property type="entry name" value="GRE"/>
</dbReference>
<evidence type="ECO:0000313" key="7">
    <source>
        <dbReference type="Proteomes" id="UP000265882"/>
    </source>
</evidence>
<dbReference type="GO" id="GO:0005829">
    <property type="term" value="C:cytosol"/>
    <property type="evidence" value="ECO:0007669"/>
    <property type="project" value="TreeGrafter"/>
</dbReference>
<dbReference type="Pfam" id="PF01228">
    <property type="entry name" value="Gly_radical"/>
    <property type="match status" value="1"/>
</dbReference>
<dbReference type="PANTHER" id="PTHR43641:SF2">
    <property type="entry name" value="DEHYDRATASE YBIW-RELATED"/>
    <property type="match status" value="1"/>
</dbReference>
<reference evidence="6 7" key="1">
    <citation type="journal article" date="2017" name="ISME J.">
        <title>Energy and carbon metabolisms in a deep terrestrial subsurface fluid microbial community.</title>
        <authorList>
            <person name="Momper L."/>
            <person name="Jungbluth S.P."/>
            <person name="Lee M.D."/>
            <person name="Amend J.P."/>
        </authorList>
    </citation>
    <scope>NUCLEOTIDE SEQUENCE [LARGE SCALE GENOMIC DNA]</scope>
    <source>
        <strain evidence="6">SURF_5</strain>
    </source>
</reference>
<dbReference type="PANTHER" id="PTHR43641">
    <property type="entry name" value="FORMATE ACETYLTRANSFERASE 3-RELATED"/>
    <property type="match status" value="1"/>
</dbReference>
<keyword evidence="6" id="KW-0808">Transferase</keyword>
<feature type="domain" description="PFL" evidence="5">
    <location>
        <begin position="15"/>
        <end position="679"/>
    </location>
</feature>
<name>A0A3A4NVM4_ABYX5</name>
<gene>
    <name evidence="6" type="ORF">C4520_06950</name>
</gene>
<dbReference type="Gene3D" id="3.20.70.20">
    <property type="match status" value="1"/>
</dbReference>
<dbReference type="Proteomes" id="UP000265882">
    <property type="component" value="Unassembled WGS sequence"/>
</dbReference>
<dbReference type="InterPro" id="IPR004184">
    <property type="entry name" value="PFL_dom"/>
</dbReference>
<comment type="caution">
    <text evidence="6">The sequence shown here is derived from an EMBL/GenBank/DDBJ whole genome shotgun (WGS) entry which is preliminary data.</text>
</comment>
<dbReference type="GO" id="GO:0016829">
    <property type="term" value="F:lyase activity"/>
    <property type="evidence" value="ECO:0007669"/>
    <property type="project" value="UniProtKB-KW"/>
</dbReference>
<dbReference type="PROSITE" id="PS51149">
    <property type="entry name" value="GLY_RADICAL_2"/>
    <property type="match status" value="1"/>
</dbReference>
<sequence>MTVTARETSKDKVHARLQSLRGIMLQTPYSVCIQKARLVTEYMKTRDAQAAPILLRRARALEYILHNAEVIIHPEELVAGSPATHRIAAMLHPDLSGLLLWPEIHELRTRPTNPLQITDEEIRLLEQEIFPFWSDKSIAAYAGKFCCPEQPMEMFMQIGYYILTQFAGISHITPAYDKVLKLGFLGIVEEAESHIKRLEEIELSGGMTPDLLQQLHFYEAVKITCTAAAAFGERYRRKALELAQGCVDQERRRELLDMAGVFERVPAMPARTFREAVQSLWLAHVIVHQENFQHGISFGRLDQILYPFYAADVEAGRLEYDEAVELIGCMLVKSAEILPLFNSVGTKFFSGLSSAQGITLGGTDRDSNDVTNELSYIFLDAFDAVRLRQPNLHVRVHPKSPDAFLVKVAEVIKKGGGMPALFGDEGIKPGLLLQDDNGADVWDYSIVGCVEPNVPGKTMSACGAVFVNLGMALEMALTNGLSRFNDARNGPQTGDARGFTSIDDVLAALREQTGFLVRNAVAGNNAIELAHIHMYPTPLLSALIDGCMESGLDVTRGGALYNCTGIQGVGLAEVADSLAAIDRLVFRDKTLTMEQLLGSLDDDFDGNERLRQQIRNQAPKFGNGSPDADVLAGKVVRMYHDEVIRYRNPRGGRYVPGFWTMTTHNGFGSYTGALPNGRKAGATFAEGITPSAGADRNGPTAAMRSVVSLGMKHIGNGCALNQKFPPSALAGEKGSRDLASLIRTYFELGGMQVQFNVVDRQTLIEAKKHPEAYPGLLVRVSGYSAYFADLTPEMQDEIIARTEQSFQGSCCG</sequence>
<dbReference type="PROSITE" id="PS51554">
    <property type="entry name" value="PFL"/>
    <property type="match status" value="1"/>
</dbReference>
<evidence type="ECO:0000256" key="2">
    <source>
        <dbReference type="ARBA" id="ARBA00023239"/>
    </source>
</evidence>
<evidence type="ECO:0000259" key="5">
    <source>
        <dbReference type="PROSITE" id="PS51554"/>
    </source>
</evidence>
<dbReference type="EMBL" id="QZKU01000051">
    <property type="protein sequence ID" value="RJP23072.1"/>
    <property type="molecule type" value="Genomic_DNA"/>
</dbReference>
<keyword evidence="1 3" id="KW-0556">Organic radical</keyword>
<proteinExistence type="predicted"/>
<evidence type="ECO:0000259" key="4">
    <source>
        <dbReference type="PROSITE" id="PS51149"/>
    </source>
</evidence>
<dbReference type="Pfam" id="PF02901">
    <property type="entry name" value="PFL-like"/>
    <property type="match status" value="1"/>
</dbReference>
<evidence type="ECO:0000256" key="1">
    <source>
        <dbReference type="ARBA" id="ARBA00022818"/>
    </source>
</evidence>
<keyword evidence="2" id="KW-0456">Lyase</keyword>
<evidence type="ECO:0000313" key="6">
    <source>
        <dbReference type="EMBL" id="RJP23072.1"/>
    </source>
</evidence>
<feature type="domain" description="Glycine radical" evidence="4">
    <location>
        <begin position="686"/>
        <end position="807"/>
    </location>
</feature>
<dbReference type="SUPFAM" id="SSF51998">
    <property type="entry name" value="PFL-like glycyl radical enzymes"/>
    <property type="match status" value="1"/>
</dbReference>
<dbReference type="AlphaFoldDB" id="A0A3A4NVM4"/>
<dbReference type="InterPro" id="IPR001150">
    <property type="entry name" value="Gly_radical"/>
</dbReference>
<feature type="modified residue" description="Glycine radical" evidence="3">
    <location>
        <position position="782"/>
    </location>
</feature>
<dbReference type="GO" id="GO:0016740">
    <property type="term" value="F:transferase activity"/>
    <property type="evidence" value="ECO:0007669"/>
    <property type="project" value="UniProtKB-KW"/>
</dbReference>
<dbReference type="InterPro" id="IPR010098">
    <property type="entry name" value="PFL2/GDeHydtase_fam"/>
</dbReference>
<dbReference type="NCBIfam" id="TIGR01774">
    <property type="entry name" value="PFL2-3"/>
    <property type="match status" value="1"/>
</dbReference>
<protein>
    <submittedName>
        <fullName evidence="6">Formate C-acetyltransferase/glycerol dehydratase family glycyl radical enzyme</fullName>
    </submittedName>
</protein>